<reference evidence="2" key="1">
    <citation type="submission" date="2022-11" db="UniProtKB">
        <authorList>
            <consortium name="WormBaseParasite"/>
        </authorList>
    </citation>
    <scope>IDENTIFICATION</scope>
</reference>
<protein>
    <submittedName>
        <fullName evidence="2">Uncharacterized protein</fullName>
    </submittedName>
</protein>
<evidence type="ECO:0000313" key="1">
    <source>
        <dbReference type="Proteomes" id="UP000887578"/>
    </source>
</evidence>
<organism evidence="1 2">
    <name type="scientific">Panagrolaimus davidi</name>
    <dbReference type="NCBI Taxonomy" id="227884"/>
    <lineage>
        <taxon>Eukaryota</taxon>
        <taxon>Metazoa</taxon>
        <taxon>Ecdysozoa</taxon>
        <taxon>Nematoda</taxon>
        <taxon>Chromadorea</taxon>
        <taxon>Rhabditida</taxon>
        <taxon>Tylenchina</taxon>
        <taxon>Panagrolaimomorpha</taxon>
        <taxon>Panagrolaimoidea</taxon>
        <taxon>Panagrolaimidae</taxon>
        <taxon>Panagrolaimus</taxon>
    </lineage>
</organism>
<name>A0A914RDG8_9BILA</name>
<accession>A0A914RDG8</accession>
<dbReference type="WBParaSite" id="PDA_v2.g970.t1">
    <property type="protein sequence ID" value="PDA_v2.g970.t1"/>
    <property type="gene ID" value="PDA_v2.g970"/>
</dbReference>
<keyword evidence="1" id="KW-1185">Reference proteome</keyword>
<sequence>MFYPNIDLDLLPRFMKLLNKQQKYLMALSYPNILESLQPLKVLYKNEMCFSGFNAFKGLDYAVIDHATVVKMDLNKTRSYILSSLKLPDFHIRHLEIHQTPFSSDDLLKLLSPETKTFSCPVLDKIVLNPWLALVEILKKAPKLEEIDFDIDDLAVFMKVSYF</sequence>
<evidence type="ECO:0000313" key="2">
    <source>
        <dbReference type="WBParaSite" id="PDA_v2.g970.t1"/>
    </source>
</evidence>
<dbReference type="AlphaFoldDB" id="A0A914RDG8"/>
<proteinExistence type="predicted"/>
<dbReference type="Proteomes" id="UP000887578">
    <property type="component" value="Unplaced"/>
</dbReference>